<dbReference type="KEGG" id="clus:A9F13_21g00968"/>
<gene>
    <name evidence="2" type="ORF">A9F13_21g00968</name>
</gene>
<dbReference type="Proteomes" id="UP000195602">
    <property type="component" value="Unassembled WGS sequence"/>
</dbReference>
<dbReference type="EMBL" id="LYUB02000021">
    <property type="protein sequence ID" value="OVF06265.1"/>
    <property type="molecule type" value="Genomic_DNA"/>
</dbReference>
<proteinExistence type="predicted"/>
<feature type="region of interest" description="Disordered" evidence="1">
    <location>
        <begin position="1"/>
        <end position="35"/>
    </location>
</feature>
<reference evidence="2 3" key="1">
    <citation type="submission" date="2017-04" db="EMBL/GenBank/DDBJ databases">
        <title>Draft genome of the yeast Clavispora lusitaniae type strain CBS 6936.</title>
        <authorList>
            <person name="Durrens P."/>
            <person name="Klopp C."/>
            <person name="Biteau N."/>
            <person name="Fitton-Ouhabi V."/>
            <person name="Dementhon K."/>
            <person name="Accoceberry I."/>
            <person name="Sherman D.J."/>
            <person name="Noel T."/>
        </authorList>
    </citation>
    <scope>NUCLEOTIDE SEQUENCE [LARGE SCALE GENOMIC DNA]</scope>
    <source>
        <strain evidence="2 3">CBS 6936</strain>
    </source>
</reference>
<comment type="caution">
    <text evidence="2">The sequence shown here is derived from an EMBL/GenBank/DDBJ whole genome shotgun (WGS) entry which is preliminary data.</text>
</comment>
<evidence type="ECO:0000313" key="3">
    <source>
        <dbReference type="Proteomes" id="UP000195602"/>
    </source>
</evidence>
<protein>
    <submittedName>
        <fullName evidence="2">Uncharacterized protein</fullName>
    </submittedName>
</protein>
<evidence type="ECO:0000313" key="2">
    <source>
        <dbReference type="EMBL" id="OVF06265.1"/>
    </source>
</evidence>
<dbReference type="AlphaFoldDB" id="A0AA91T003"/>
<accession>A0AA91T003</accession>
<evidence type="ECO:0000256" key="1">
    <source>
        <dbReference type="SAM" id="MobiDB-lite"/>
    </source>
</evidence>
<organism evidence="2 3">
    <name type="scientific">Clavispora lusitaniae</name>
    <name type="common">Candida lusitaniae</name>
    <dbReference type="NCBI Taxonomy" id="36911"/>
    <lineage>
        <taxon>Eukaryota</taxon>
        <taxon>Fungi</taxon>
        <taxon>Dikarya</taxon>
        <taxon>Ascomycota</taxon>
        <taxon>Saccharomycotina</taxon>
        <taxon>Pichiomycetes</taxon>
        <taxon>Metschnikowiaceae</taxon>
        <taxon>Clavispora</taxon>
    </lineage>
</organism>
<name>A0AA91T003_CLALS</name>
<sequence length="156" mass="17711">MSEEPNNAVEAAASQVSGLSLEKKPKQRKAQTEEEFLDQKAEYEATGPQIHTQEWLYDVSLLNSLDNSKKLDRVHILHACERAYYLKDYQKCLSLINRGEKLFGVQLDDDESNLDLKADFACSGKKTKKSSKVERHVIELLHIKEACVRKMASATI</sequence>